<proteinExistence type="predicted"/>
<evidence type="ECO:0000313" key="2">
    <source>
        <dbReference type="Proteomes" id="UP000887013"/>
    </source>
</evidence>
<accession>A0A8X6TM63</accession>
<reference evidence="1" key="1">
    <citation type="submission" date="2020-08" db="EMBL/GenBank/DDBJ databases">
        <title>Multicomponent nature underlies the extraordinary mechanical properties of spider dragline silk.</title>
        <authorList>
            <person name="Kono N."/>
            <person name="Nakamura H."/>
            <person name="Mori M."/>
            <person name="Yoshida Y."/>
            <person name="Ohtoshi R."/>
            <person name="Malay A.D."/>
            <person name="Moran D.A.P."/>
            <person name="Tomita M."/>
            <person name="Numata K."/>
            <person name="Arakawa K."/>
        </authorList>
    </citation>
    <scope>NUCLEOTIDE SEQUENCE</scope>
</reference>
<comment type="caution">
    <text evidence="1">The sequence shown here is derived from an EMBL/GenBank/DDBJ whole genome shotgun (WGS) entry which is preliminary data.</text>
</comment>
<dbReference type="AlphaFoldDB" id="A0A8X6TM63"/>
<name>A0A8X6TM63_NEPPI</name>
<keyword evidence="2" id="KW-1185">Reference proteome</keyword>
<gene>
    <name evidence="1" type="ORF">NPIL_19091</name>
</gene>
<dbReference type="EMBL" id="BMAW01106635">
    <property type="protein sequence ID" value="GFT25390.1"/>
    <property type="molecule type" value="Genomic_DNA"/>
</dbReference>
<organism evidence="1 2">
    <name type="scientific">Nephila pilipes</name>
    <name type="common">Giant wood spider</name>
    <name type="synonym">Nephila maculata</name>
    <dbReference type="NCBI Taxonomy" id="299642"/>
    <lineage>
        <taxon>Eukaryota</taxon>
        <taxon>Metazoa</taxon>
        <taxon>Ecdysozoa</taxon>
        <taxon>Arthropoda</taxon>
        <taxon>Chelicerata</taxon>
        <taxon>Arachnida</taxon>
        <taxon>Araneae</taxon>
        <taxon>Araneomorphae</taxon>
        <taxon>Entelegynae</taxon>
        <taxon>Araneoidea</taxon>
        <taxon>Nephilidae</taxon>
        <taxon>Nephila</taxon>
    </lineage>
</organism>
<sequence length="143" mass="16514">MTSHLPSLETLVHALENGIVSALDGDVFSHRELEVYRRRLTRLAGIVKFIQLAQQFIVPTRVARISPQRLCLDECKEGPDTCNCLSLFDAPEKYFIVQEVNHVVLRDGSNHPKTCLEKARCQRKTSKHWERRRNETLCVNPEF</sequence>
<protein>
    <submittedName>
        <fullName evidence="1">Uncharacterized protein</fullName>
    </submittedName>
</protein>
<dbReference type="Proteomes" id="UP000887013">
    <property type="component" value="Unassembled WGS sequence"/>
</dbReference>
<evidence type="ECO:0000313" key="1">
    <source>
        <dbReference type="EMBL" id="GFT25390.1"/>
    </source>
</evidence>